<dbReference type="RefSeq" id="WP_188811679.1">
    <property type="nucleotide sequence ID" value="NZ_BMHT01000002.1"/>
</dbReference>
<keyword evidence="1" id="KW-0732">Signal</keyword>
<accession>A0ABQ1TRK7</accession>
<dbReference type="Proteomes" id="UP000632273">
    <property type="component" value="Unassembled WGS sequence"/>
</dbReference>
<feature type="chain" id="PRO_5045196902" evidence="1">
    <location>
        <begin position="23"/>
        <end position="236"/>
    </location>
</feature>
<feature type="signal peptide" evidence="1">
    <location>
        <begin position="1"/>
        <end position="22"/>
    </location>
</feature>
<evidence type="ECO:0000256" key="1">
    <source>
        <dbReference type="SAM" id="SignalP"/>
    </source>
</evidence>
<proteinExistence type="predicted"/>
<name>A0ABQ1TRK7_9BACT</name>
<evidence type="ECO:0000313" key="3">
    <source>
        <dbReference type="Proteomes" id="UP000632273"/>
    </source>
</evidence>
<dbReference type="EMBL" id="BMHT01000002">
    <property type="protein sequence ID" value="GGF01245.1"/>
    <property type="molecule type" value="Genomic_DNA"/>
</dbReference>
<gene>
    <name evidence="2" type="ORF">GCM10011383_10110</name>
</gene>
<organism evidence="2 3">
    <name type="scientific">Hymenobacter cavernae</name>
    <dbReference type="NCBI Taxonomy" id="2044852"/>
    <lineage>
        <taxon>Bacteria</taxon>
        <taxon>Pseudomonadati</taxon>
        <taxon>Bacteroidota</taxon>
        <taxon>Cytophagia</taxon>
        <taxon>Cytophagales</taxon>
        <taxon>Hymenobacteraceae</taxon>
        <taxon>Hymenobacter</taxon>
    </lineage>
</organism>
<sequence length="236" mass="25880">MKKILFIALLSTGLGGSYATKAADTATAIDTTGEHSMIKNISADMCRQLEAENKKSPLTKLSQDEAIQLFTRLMLASAANNPTFTRLIVAHKSDARSYGEQLGKNVATLMVSECPVSLPLFMKLGAQQMREKHSMSEQEIKLLTPIASAVCQNLEDRQKKQDLATLSAQERIQLLGETMQQAMKPYAKELSQFYGPDIFLDNKRMEEVGSKLAIQMAEHCPASLGTISGVGQSRPK</sequence>
<keyword evidence="3" id="KW-1185">Reference proteome</keyword>
<reference evidence="3" key="1">
    <citation type="journal article" date="2019" name="Int. J. Syst. Evol. Microbiol.">
        <title>The Global Catalogue of Microorganisms (GCM) 10K type strain sequencing project: providing services to taxonomists for standard genome sequencing and annotation.</title>
        <authorList>
            <consortium name="The Broad Institute Genomics Platform"/>
            <consortium name="The Broad Institute Genome Sequencing Center for Infectious Disease"/>
            <person name="Wu L."/>
            <person name="Ma J."/>
        </authorList>
    </citation>
    <scope>NUCLEOTIDE SEQUENCE [LARGE SCALE GENOMIC DNA]</scope>
    <source>
        <strain evidence="3">CGMCC 1.15197</strain>
    </source>
</reference>
<protein>
    <submittedName>
        <fullName evidence="2">Uncharacterized protein</fullName>
    </submittedName>
</protein>
<evidence type="ECO:0000313" key="2">
    <source>
        <dbReference type="EMBL" id="GGF01245.1"/>
    </source>
</evidence>
<comment type="caution">
    <text evidence="2">The sequence shown here is derived from an EMBL/GenBank/DDBJ whole genome shotgun (WGS) entry which is preliminary data.</text>
</comment>